<evidence type="ECO:0008006" key="3">
    <source>
        <dbReference type="Google" id="ProtNLM"/>
    </source>
</evidence>
<protein>
    <recommendedName>
        <fullName evidence="3">Secreted protein</fullName>
    </recommendedName>
</protein>
<comment type="caution">
    <text evidence="1">The sequence shown here is derived from an EMBL/GenBank/DDBJ whole genome shotgun (WGS) entry which is preliminary data.</text>
</comment>
<dbReference type="AlphaFoldDB" id="A0AAV6U1V9"/>
<evidence type="ECO:0000313" key="1">
    <source>
        <dbReference type="EMBL" id="KAG8178437.1"/>
    </source>
</evidence>
<organism evidence="1 2">
    <name type="scientific">Oedothorax gibbosus</name>
    <dbReference type="NCBI Taxonomy" id="931172"/>
    <lineage>
        <taxon>Eukaryota</taxon>
        <taxon>Metazoa</taxon>
        <taxon>Ecdysozoa</taxon>
        <taxon>Arthropoda</taxon>
        <taxon>Chelicerata</taxon>
        <taxon>Arachnida</taxon>
        <taxon>Araneae</taxon>
        <taxon>Araneomorphae</taxon>
        <taxon>Entelegynae</taxon>
        <taxon>Araneoidea</taxon>
        <taxon>Linyphiidae</taxon>
        <taxon>Erigoninae</taxon>
        <taxon>Oedothorax</taxon>
    </lineage>
</organism>
<dbReference type="EMBL" id="JAFNEN010000696">
    <property type="protein sequence ID" value="KAG8178437.1"/>
    <property type="molecule type" value="Genomic_DNA"/>
</dbReference>
<reference evidence="1 2" key="1">
    <citation type="journal article" date="2022" name="Nat. Ecol. Evol.">
        <title>A masculinizing supergene underlies an exaggerated male reproductive morph in a spider.</title>
        <authorList>
            <person name="Hendrickx F."/>
            <person name="De Corte Z."/>
            <person name="Sonet G."/>
            <person name="Van Belleghem S.M."/>
            <person name="Kostlbacher S."/>
            <person name="Vangestel C."/>
        </authorList>
    </citation>
    <scope>NUCLEOTIDE SEQUENCE [LARGE SCALE GENOMIC DNA]</scope>
    <source>
        <strain evidence="1">W744_W776</strain>
    </source>
</reference>
<evidence type="ECO:0000313" key="2">
    <source>
        <dbReference type="Proteomes" id="UP000827092"/>
    </source>
</evidence>
<proteinExistence type="predicted"/>
<dbReference type="Proteomes" id="UP000827092">
    <property type="component" value="Unassembled WGS sequence"/>
</dbReference>
<name>A0AAV6U1V9_9ARAC</name>
<accession>A0AAV6U1V9</accession>
<sequence length="76" mass="8389">MNSAYRPNVNGKLSRSVFVAGLHILWWLSICTSQASLVNSNFRLCDPGDVHFVVGIQEVRMTFSMTSAVRGVSMVV</sequence>
<keyword evidence="2" id="KW-1185">Reference proteome</keyword>
<gene>
    <name evidence="1" type="ORF">JTE90_016109</name>
</gene>